<reference evidence="1" key="1">
    <citation type="submission" date="2021-02" db="EMBL/GenBank/DDBJ databases">
        <authorList>
            <person name="Bekaert M."/>
        </authorList>
    </citation>
    <scope>NUCLEOTIDE SEQUENCE</scope>
    <source>
        <strain evidence="1">IoA-00</strain>
    </source>
</reference>
<dbReference type="AlphaFoldDB" id="A0A7R8H1F8"/>
<organism evidence="1 2">
    <name type="scientific">Lepeophtheirus salmonis</name>
    <name type="common">Salmon louse</name>
    <name type="synonym">Caligus salmonis</name>
    <dbReference type="NCBI Taxonomy" id="72036"/>
    <lineage>
        <taxon>Eukaryota</taxon>
        <taxon>Metazoa</taxon>
        <taxon>Ecdysozoa</taxon>
        <taxon>Arthropoda</taxon>
        <taxon>Crustacea</taxon>
        <taxon>Multicrustacea</taxon>
        <taxon>Hexanauplia</taxon>
        <taxon>Copepoda</taxon>
        <taxon>Siphonostomatoida</taxon>
        <taxon>Caligidae</taxon>
        <taxon>Lepeophtheirus</taxon>
    </lineage>
</organism>
<gene>
    <name evidence="1" type="ORF">LSAA_2439</name>
</gene>
<dbReference type="Proteomes" id="UP000675881">
    <property type="component" value="Chromosome 10"/>
</dbReference>
<proteinExistence type="predicted"/>
<name>A0A7R8H1F8_LEPSM</name>
<protein>
    <submittedName>
        <fullName evidence="1">(salmon louse) hypothetical protein</fullName>
    </submittedName>
</protein>
<accession>A0A7R8H1F8</accession>
<dbReference type="EMBL" id="HG994589">
    <property type="protein sequence ID" value="CAF2793108.1"/>
    <property type="molecule type" value="Genomic_DNA"/>
</dbReference>
<evidence type="ECO:0000313" key="1">
    <source>
        <dbReference type="EMBL" id="CAF2793108.1"/>
    </source>
</evidence>
<sequence>MSALLSFEQLDFTEDSFFIDWKVDDILKWYKESAPVTVPATNNENLPPVEDMDVGETAKSGPVEDHTNECITVDFNHSTIMEALNVTLGIMKVGKTLDEILKNLPEPNASTDEFGYKGVDIRNLIKKHLNSALFNGRLHPLLLKARTTLTPEVQRPVSSSDYRPIYVLPHITRIFHRIINERINIIEIDPEQLGFRKIDGC</sequence>
<evidence type="ECO:0000313" key="2">
    <source>
        <dbReference type="Proteomes" id="UP000675881"/>
    </source>
</evidence>
<keyword evidence="2" id="KW-1185">Reference proteome</keyword>